<dbReference type="Proteomes" id="UP000092462">
    <property type="component" value="Unassembled WGS sequence"/>
</dbReference>
<dbReference type="RefSeq" id="XP_055699999.1">
    <property type="nucleotide sequence ID" value="XM_055844024.1"/>
</dbReference>
<evidence type="ECO:0000313" key="2">
    <source>
        <dbReference type="Proteomes" id="UP000092462"/>
    </source>
</evidence>
<keyword evidence="2" id="KW-1185">Reference proteome</keyword>
<proteinExistence type="predicted"/>
<evidence type="ECO:0000313" key="1">
    <source>
        <dbReference type="EnsemblMetazoa" id="PPAI000531-PA"/>
    </source>
</evidence>
<dbReference type="EMBL" id="AJVK01009627">
    <property type="status" value="NOT_ANNOTATED_CDS"/>
    <property type="molecule type" value="Genomic_DNA"/>
</dbReference>
<dbReference type="GeneID" id="129799776"/>
<dbReference type="EMBL" id="AJVK01009628">
    <property type="status" value="NOT_ANNOTATED_CDS"/>
    <property type="molecule type" value="Genomic_DNA"/>
</dbReference>
<dbReference type="AlphaFoldDB" id="A0A1B0CZK9"/>
<dbReference type="VEuPathDB" id="VectorBase:PPAI000531"/>
<dbReference type="VEuPathDB" id="VectorBase:PPAPM1_007704"/>
<name>A0A1B0CZK9_PHLPP</name>
<dbReference type="KEGG" id="ppap:129799776"/>
<dbReference type="EnsemblMetazoa" id="PPAI000531-RA">
    <property type="protein sequence ID" value="PPAI000531-PA"/>
    <property type="gene ID" value="PPAI000531"/>
</dbReference>
<sequence>MDQSREKLLKPRRLFGISNEMTMEHEYPSVIYEEEDLTDINEMYSEDQAMPNYIFKPSSTITWADQQESYSSLPVEVEQINNVDECFEKFDRRIHSWEAEDADDFITTLDESILVDIQTLEDGHNIQDSTTMGTKVKNQRPKSLYDITSNSLVDSATNQIMVTSGGPVEKFPKIMTTSCYGVLNTGNEKRVKSNSEASLLLMKSQEELQIAPPLESYAILPHSTLWASSTDELRSSKSQQQSRDDILASLESSFCDSNSMSSSINFLGGPNKFSSSATVAIADIAELGESDIIA</sequence>
<protein>
    <submittedName>
        <fullName evidence="1">Uncharacterized protein</fullName>
    </submittedName>
</protein>
<accession>A0A1B0CZK9</accession>
<reference evidence="1" key="1">
    <citation type="submission" date="2022-08" db="UniProtKB">
        <authorList>
            <consortium name="EnsemblMetazoa"/>
        </authorList>
    </citation>
    <scope>IDENTIFICATION</scope>
    <source>
        <strain evidence="1">Israel</strain>
    </source>
</reference>
<organism evidence="1 2">
    <name type="scientific">Phlebotomus papatasi</name>
    <name type="common">Sandfly</name>
    <dbReference type="NCBI Taxonomy" id="29031"/>
    <lineage>
        <taxon>Eukaryota</taxon>
        <taxon>Metazoa</taxon>
        <taxon>Ecdysozoa</taxon>
        <taxon>Arthropoda</taxon>
        <taxon>Hexapoda</taxon>
        <taxon>Insecta</taxon>
        <taxon>Pterygota</taxon>
        <taxon>Neoptera</taxon>
        <taxon>Endopterygota</taxon>
        <taxon>Diptera</taxon>
        <taxon>Nematocera</taxon>
        <taxon>Psychodoidea</taxon>
        <taxon>Psychodidae</taxon>
        <taxon>Phlebotomus</taxon>
        <taxon>Phlebotomus</taxon>
    </lineage>
</organism>
<dbReference type="OrthoDB" id="7998367at2759"/>